<dbReference type="InterPro" id="IPR012338">
    <property type="entry name" value="Beta-lactam/transpept-like"/>
</dbReference>
<keyword evidence="2" id="KW-1133">Transmembrane helix</keyword>
<protein>
    <submittedName>
        <fullName evidence="4">Peptidase</fullName>
    </submittedName>
</protein>
<dbReference type="PANTHER" id="PTHR46825">
    <property type="entry name" value="D-ALANYL-D-ALANINE-CARBOXYPEPTIDASE/ENDOPEPTIDASE AMPH"/>
    <property type="match status" value="1"/>
</dbReference>
<feature type="region of interest" description="Disordered" evidence="1">
    <location>
        <begin position="1"/>
        <end position="36"/>
    </location>
</feature>
<dbReference type="SUPFAM" id="SSF56601">
    <property type="entry name" value="beta-lactamase/transpeptidase-like"/>
    <property type="match status" value="1"/>
</dbReference>
<sequence length="440" mass="46390">MTGRGPRRPPARAIRAGAAGQQDGAVESDPPQGREHRLTSTELTMKRATRSLLAAVFVLGVVTGPAALPATASSSGGAGAVTVPSRTDPVTAAALKAAVAGLPAADATAALVRVGGTDGVWRGSSGVHDLTTGRAADPHARFRVGSVTKVFTAAVVLQLAAEGKVDLDRSVRAYLPELIPASYGGVTVRQLLDHTHGIPAADFPGTTVEEWYANRFRVHDPEAMVRSATAKEREFAPGERQHYLNIGYTIAGLLVERVTGDSYERQVTRRVLRPLGLRDTYLPGADPRIVGPHNHGYQRMTLDDGTTGLRDVSVWGVTDTWAAGDIVSTTADLERFTQALFGGRIVPRGPLLEEMFTVPKVTAFPGGKPAEYAVGLARKVLGGREVWGKTGGRWGYNAAIASTRDGSRTLVHSVNSTDAKGRDVSRVALAVMVAAYGPPS</sequence>
<dbReference type="Proteomes" id="UP000030760">
    <property type="component" value="Unassembled WGS sequence"/>
</dbReference>
<proteinExistence type="predicted"/>
<dbReference type="EMBL" id="KB405094">
    <property type="protein sequence ID" value="EMF52822.1"/>
    <property type="molecule type" value="Genomic_DNA"/>
</dbReference>
<feature type="transmembrane region" description="Helical" evidence="2">
    <location>
        <begin position="52"/>
        <end position="72"/>
    </location>
</feature>
<dbReference type="PANTHER" id="PTHR46825:SF7">
    <property type="entry name" value="D-ALANYL-D-ALANINE CARBOXYPEPTIDASE"/>
    <property type="match status" value="1"/>
</dbReference>
<gene>
    <name evidence="4" type="ORF">SBD_5898</name>
</gene>
<keyword evidence="2" id="KW-0812">Transmembrane</keyword>
<reference evidence="5" key="1">
    <citation type="journal article" date="2013" name="Genome Announc.">
        <title>Draft Genome Sequence of Streptomyces bottropensis ATCC 25435, a Bottromycin-Producing Actinomycete.</title>
        <authorList>
            <person name="Zhang H."/>
            <person name="Zhou W."/>
            <person name="Zhuang Y."/>
            <person name="Liang X."/>
            <person name="Liu T."/>
        </authorList>
    </citation>
    <scope>NUCLEOTIDE SEQUENCE [LARGE SCALE GENOMIC DNA]</scope>
    <source>
        <strain evidence="5">ATCC 25435</strain>
    </source>
</reference>
<accession>M3D980</accession>
<dbReference type="PROSITE" id="PS00146">
    <property type="entry name" value="BETA_LACTAMASE_A"/>
    <property type="match status" value="1"/>
</dbReference>
<feature type="compositionally biased region" description="Basic residues" evidence="1">
    <location>
        <begin position="1"/>
        <end position="10"/>
    </location>
</feature>
<organism evidence="4 5">
    <name type="scientific">Streptomyces bottropensis ATCC 25435</name>
    <dbReference type="NCBI Taxonomy" id="1054862"/>
    <lineage>
        <taxon>Bacteria</taxon>
        <taxon>Bacillati</taxon>
        <taxon>Actinomycetota</taxon>
        <taxon>Actinomycetes</taxon>
        <taxon>Kitasatosporales</taxon>
        <taxon>Streptomycetaceae</taxon>
        <taxon>Streptomyces</taxon>
    </lineage>
</organism>
<dbReference type="AlphaFoldDB" id="M3D980"/>
<evidence type="ECO:0000256" key="1">
    <source>
        <dbReference type="SAM" id="MobiDB-lite"/>
    </source>
</evidence>
<dbReference type="MEROPS" id="S12.003"/>
<feature type="compositionally biased region" description="Low complexity" evidence="1">
    <location>
        <begin position="11"/>
        <end position="20"/>
    </location>
</feature>
<dbReference type="InterPro" id="IPR050491">
    <property type="entry name" value="AmpC-like"/>
</dbReference>
<name>M3D980_9ACTN</name>
<dbReference type="InterPro" id="IPR001466">
    <property type="entry name" value="Beta-lactam-related"/>
</dbReference>
<evidence type="ECO:0000313" key="4">
    <source>
        <dbReference type="EMBL" id="EMF52822.1"/>
    </source>
</evidence>
<evidence type="ECO:0000259" key="3">
    <source>
        <dbReference type="Pfam" id="PF00144"/>
    </source>
</evidence>
<feature type="domain" description="Beta-lactamase-related" evidence="3">
    <location>
        <begin position="109"/>
        <end position="420"/>
    </location>
</feature>
<evidence type="ECO:0000313" key="5">
    <source>
        <dbReference type="Proteomes" id="UP000030760"/>
    </source>
</evidence>
<evidence type="ECO:0000256" key="2">
    <source>
        <dbReference type="SAM" id="Phobius"/>
    </source>
</evidence>
<dbReference type="InterPro" id="IPR023650">
    <property type="entry name" value="Beta-lactam_class-A_AS"/>
</dbReference>
<dbReference type="Pfam" id="PF00144">
    <property type="entry name" value="Beta-lactamase"/>
    <property type="match status" value="1"/>
</dbReference>
<dbReference type="Gene3D" id="3.40.710.10">
    <property type="entry name" value="DD-peptidase/beta-lactamase superfamily"/>
    <property type="match status" value="1"/>
</dbReference>
<keyword evidence="2" id="KW-0472">Membrane</keyword>